<feature type="transmembrane region" description="Helical" evidence="5">
    <location>
        <begin position="12"/>
        <end position="30"/>
    </location>
</feature>
<proteinExistence type="predicted"/>
<dbReference type="PANTHER" id="PTHR37422:SF13">
    <property type="entry name" value="LIPOPOLYSACCHARIDE BIOSYNTHESIS PROTEIN PA4999-RELATED"/>
    <property type="match status" value="1"/>
</dbReference>
<keyword evidence="3 5" id="KW-1133">Transmembrane helix</keyword>
<accession>A0A6J4SR84</accession>
<reference evidence="7" key="1">
    <citation type="submission" date="2020-02" db="EMBL/GenBank/DDBJ databases">
        <authorList>
            <person name="Meier V. D."/>
        </authorList>
    </citation>
    <scope>NUCLEOTIDE SEQUENCE</scope>
    <source>
        <strain evidence="7">AVDCRST_MAG85</strain>
    </source>
</reference>
<evidence type="ECO:0000256" key="2">
    <source>
        <dbReference type="ARBA" id="ARBA00022692"/>
    </source>
</evidence>
<evidence type="ECO:0000256" key="3">
    <source>
        <dbReference type="ARBA" id="ARBA00022989"/>
    </source>
</evidence>
<dbReference type="AlphaFoldDB" id="A0A6J4SR84"/>
<dbReference type="GO" id="GO:0016020">
    <property type="term" value="C:membrane"/>
    <property type="evidence" value="ECO:0007669"/>
    <property type="project" value="UniProtKB-SubCell"/>
</dbReference>
<sequence length="648" mass="68319">MLEDGGYFARNWYPAAVAAVVLLAAVAAGTRRLVPDGTAARVALALLAALVAWSYLSLVWADSAGDAFESSNQLLLVLATAWCMAIQPAGPRGLLALIALWSVGVAAICAVRLIQATGAAGLSGLLDPETLRLNDPMAYPNATSALPAMAMLAAVLLASRRELPVLARALMLGAAVLLAEYAVLPQSRGIAVGLVFSLPVLVALASDRVRVVTRLAVVGGMVLIAVPSLLDVGNDAMAERPTAGAVDDAVRLVALTVVLAIALGLALSLLEDRVRVARPTSLSPRRVAVGGIAVALAAAGVAGAVLGPRTVDWAESTWSTAGPYPAGGSRLLSLAPEERPDYARVAWDLFLEKPAGGVASGNFGREYDARRTLPKRSRYTHNIFLRFLAENGVVGILLFLGVLGALLAGAMTGMRRLDGPGRAASAASMAVGAYLVGHGNLDWLEEFAALTGPAIGFTFASVALQRRGAAADPWWERLHRGNRGLAAVPRPVAVAGGLCSLTVALAVLVPPWLSVRYLERVKEGGKAEQVRADLRRAADLNPLSVEPLVNEGRLDLELGNKQDARAAFRRSIDREPTWYAYLQLALLDAQERKWVDAERELEQASMLSANDRVLNEARKRILGRTEVNAVEFDRTFVEGPGLDPGSVG</sequence>
<evidence type="ECO:0000313" key="7">
    <source>
        <dbReference type="EMBL" id="CAA9503094.1"/>
    </source>
</evidence>
<feature type="transmembrane region" description="Helical" evidence="5">
    <location>
        <begin position="165"/>
        <end position="183"/>
    </location>
</feature>
<evidence type="ECO:0000256" key="4">
    <source>
        <dbReference type="ARBA" id="ARBA00023136"/>
    </source>
</evidence>
<feature type="transmembrane region" description="Helical" evidence="5">
    <location>
        <begin position="287"/>
        <end position="306"/>
    </location>
</feature>
<dbReference type="SUPFAM" id="SSF48452">
    <property type="entry name" value="TPR-like"/>
    <property type="match status" value="1"/>
</dbReference>
<evidence type="ECO:0000256" key="5">
    <source>
        <dbReference type="SAM" id="Phobius"/>
    </source>
</evidence>
<feature type="transmembrane region" description="Helical" evidence="5">
    <location>
        <begin position="485"/>
        <end position="513"/>
    </location>
</feature>
<evidence type="ECO:0000256" key="1">
    <source>
        <dbReference type="ARBA" id="ARBA00004141"/>
    </source>
</evidence>
<organism evidence="7">
    <name type="scientific">uncultured Solirubrobacteraceae bacterium</name>
    <dbReference type="NCBI Taxonomy" id="1162706"/>
    <lineage>
        <taxon>Bacteria</taxon>
        <taxon>Bacillati</taxon>
        <taxon>Actinomycetota</taxon>
        <taxon>Thermoleophilia</taxon>
        <taxon>Solirubrobacterales</taxon>
        <taxon>Solirubrobacteraceae</taxon>
        <taxon>environmental samples</taxon>
    </lineage>
</organism>
<feature type="transmembrane region" description="Helical" evidence="5">
    <location>
        <begin position="189"/>
        <end position="205"/>
    </location>
</feature>
<feature type="transmembrane region" description="Helical" evidence="5">
    <location>
        <begin position="97"/>
        <end position="118"/>
    </location>
</feature>
<protein>
    <recommendedName>
        <fullName evidence="6">O-antigen ligase-related domain-containing protein</fullName>
    </recommendedName>
</protein>
<dbReference type="EMBL" id="CADCVT010000205">
    <property type="protein sequence ID" value="CAA9503094.1"/>
    <property type="molecule type" value="Genomic_DNA"/>
</dbReference>
<name>A0A6J4SR84_9ACTN</name>
<dbReference type="InterPro" id="IPR007016">
    <property type="entry name" value="O-antigen_ligase-rel_domated"/>
</dbReference>
<evidence type="ECO:0000259" key="6">
    <source>
        <dbReference type="Pfam" id="PF04932"/>
    </source>
</evidence>
<dbReference type="Gene3D" id="1.25.40.10">
    <property type="entry name" value="Tetratricopeptide repeat domain"/>
    <property type="match status" value="1"/>
</dbReference>
<dbReference type="PANTHER" id="PTHR37422">
    <property type="entry name" value="TEICHURONIC ACID BIOSYNTHESIS PROTEIN TUAE"/>
    <property type="match status" value="1"/>
</dbReference>
<keyword evidence="4 5" id="KW-0472">Membrane</keyword>
<gene>
    <name evidence="7" type="ORF">AVDCRST_MAG85-1890</name>
</gene>
<feature type="transmembrane region" description="Helical" evidence="5">
    <location>
        <begin position="212"/>
        <end position="230"/>
    </location>
</feature>
<dbReference type="InterPro" id="IPR011990">
    <property type="entry name" value="TPR-like_helical_dom_sf"/>
</dbReference>
<dbReference type="InterPro" id="IPR051533">
    <property type="entry name" value="WaaL-like"/>
</dbReference>
<keyword evidence="2 5" id="KW-0812">Transmembrane</keyword>
<dbReference type="Pfam" id="PF04932">
    <property type="entry name" value="Wzy_C"/>
    <property type="match status" value="1"/>
</dbReference>
<feature type="transmembrane region" description="Helical" evidence="5">
    <location>
        <begin position="42"/>
        <end position="61"/>
    </location>
</feature>
<comment type="subcellular location">
    <subcellularLocation>
        <location evidence="1">Membrane</location>
        <topology evidence="1">Multi-pass membrane protein</topology>
    </subcellularLocation>
</comment>
<feature type="transmembrane region" description="Helical" evidence="5">
    <location>
        <begin position="138"/>
        <end position="158"/>
    </location>
</feature>
<feature type="domain" description="O-antigen ligase-related" evidence="6">
    <location>
        <begin position="175"/>
        <end position="400"/>
    </location>
</feature>
<feature type="transmembrane region" description="Helical" evidence="5">
    <location>
        <begin position="250"/>
        <end position="267"/>
    </location>
</feature>
<feature type="transmembrane region" description="Helical" evidence="5">
    <location>
        <begin position="392"/>
        <end position="411"/>
    </location>
</feature>